<protein>
    <submittedName>
        <fullName evidence="1">Uncharacterized protein</fullName>
    </submittedName>
</protein>
<dbReference type="RefSeq" id="WP_146602063.1">
    <property type="nucleotide sequence ID" value="NZ_SJPY01000008.1"/>
</dbReference>
<keyword evidence="2" id="KW-1185">Reference proteome</keyword>
<sequence length="75" mass="8198">MQLNICVETNFNDHGTSLPVQDSLSVEKLAPVDIRVPPITGAKPAVEQVLLSILEDSKIMSAQFVVRSNVRHDGE</sequence>
<accession>A0A5C6DIX2</accession>
<reference evidence="1 2" key="1">
    <citation type="submission" date="2019-02" db="EMBL/GenBank/DDBJ databases">
        <title>Deep-cultivation of Planctomycetes and their phenomic and genomic characterization uncovers novel biology.</title>
        <authorList>
            <person name="Wiegand S."/>
            <person name="Jogler M."/>
            <person name="Boedeker C."/>
            <person name="Pinto D."/>
            <person name="Vollmers J."/>
            <person name="Rivas-Marin E."/>
            <person name="Kohn T."/>
            <person name="Peeters S.H."/>
            <person name="Heuer A."/>
            <person name="Rast P."/>
            <person name="Oberbeckmann S."/>
            <person name="Bunk B."/>
            <person name="Jeske O."/>
            <person name="Meyerdierks A."/>
            <person name="Storesund J.E."/>
            <person name="Kallscheuer N."/>
            <person name="Luecker S."/>
            <person name="Lage O.M."/>
            <person name="Pohl T."/>
            <person name="Merkel B.J."/>
            <person name="Hornburger P."/>
            <person name="Mueller R.-W."/>
            <person name="Bruemmer F."/>
            <person name="Labrenz M."/>
            <person name="Spormann A.M."/>
            <person name="Op Den Camp H."/>
            <person name="Overmann J."/>
            <person name="Amann R."/>
            <person name="Jetten M.S.M."/>
            <person name="Mascher T."/>
            <person name="Medema M.H."/>
            <person name="Devos D.P."/>
            <person name="Kaster A.-K."/>
            <person name="Ovreas L."/>
            <person name="Rohde M."/>
            <person name="Galperin M.Y."/>
            <person name="Jogler C."/>
        </authorList>
    </citation>
    <scope>NUCLEOTIDE SEQUENCE [LARGE SCALE GENOMIC DNA]</scope>
    <source>
        <strain evidence="1 2">Q31b</strain>
    </source>
</reference>
<proteinExistence type="predicted"/>
<dbReference type="Proteomes" id="UP000315471">
    <property type="component" value="Unassembled WGS sequence"/>
</dbReference>
<evidence type="ECO:0000313" key="1">
    <source>
        <dbReference type="EMBL" id="TWU36668.1"/>
    </source>
</evidence>
<gene>
    <name evidence="1" type="ORF">Q31b_49500</name>
</gene>
<organism evidence="1 2">
    <name type="scientific">Novipirellula aureliae</name>
    <dbReference type="NCBI Taxonomy" id="2527966"/>
    <lineage>
        <taxon>Bacteria</taxon>
        <taxon>Pseudomonadati</taxon>
        <taxon>Planctomycetota</taxon>
        <taxon>Planctomycetia</taxon>
        <taxon>Pirellulales</taxon>
        <taxon>Pirellulaceae</taxon>
        <taxon>Novipirellula</taxon>
    </lineage>
</organism>
<name>A0A5C6DIX2_9BACT</name>
<dbReference type="AlphaFoldDB" id="A0A5C6DIX2"/>
<dbReference type="EMBL" id="SJPY01000008">
    <property type="protein sequence ID" value="TWU36668.1"/>
    <property type="molecule type" value="Genomic_DNA"/>
</dbReference>
<comment type="caution">
    <text evidence="1">The sequence shown here is derived from an EMBL/GenBank/DDBJ whole genome shotgun (WGS) entry which is preliminary data.</text>
</comment>
<evidence type="ECO:0000313" key="2">
    <source>
        <dbReference type="Proteomes" id="UP000315471"/>
    </source>
</evidence>